<proteinExistence type="predicted"/>
<gene>
    <name evidence="2" type="ORF">C1645_823913</name>
</gene>
<name>A0A397SYG0_9GLOM</name>
<evidence type="ECO:0000256" key="1">
    <source>
        <dbReference type="SAM" id="MobiDB-lite"/>
    </source>
</evidence>
<evidence type="ECO:0000313" key="2">
    <source>
        <dbReference type="EMBL" id="RIA90059.1"/>
    </source>
</evidence>
<organism evidence="2 3">
    <name type="scientific">Glomus cerebriforme</name>
    <dbReference type="NCBI Taxonomy" id="658196"/>
    <lineage>
        <taxon>Eukaryota</taxon>
        <taxon>Fungi</taxon>
        <taxon>Fungi incertae sedis</taxon>
        <taxon>Mucoromycota</taxon>
        <taxon>Glomeromycotina</taxon>
        <taxon>Glomeromycetes</taxon>
        <taxon>Glomerales</taxon>
        <taxon>Glomeraceae</taxon>
        <taxon>Glomus</taxon>
    </lineage>
</organism>
<sequence length="85" mass="9375">GNLRPADHYSPEAMHASLENLVIEGELISGEIPTIKTIKGWIGRYSKNFKKKASERALTKTNGITNNSNSSESNIKRANKCQKTS</sequence>
<keyword evidence="3" id="KW-1185">Reference proteome</keyword>
<accession>A0A397SYG0</accession>
<feature type="region of interest" description="Disordered" evidence="1">
    <location>
        <begin position="60"/>
        <end position="85"/>
    </location>
</feature>
<reference evidence="2 3" key="1">
    <citation type="submission" date="2018-06" db="EMBL/GenBank/DDBJ databases">
        <title>Comparative genomics reveals the genomic features of Rhizophagus irregularis, R. cerebriforme, R. diaphanum and Gigaspora rosea, and their symbiotic lifestyle signature.</title>
        <authorList>
            <person name="Morin E."/>
            <person name="San Clemente H."/>
            <person name="Chen E.C.H."/>
            <person name="De La Providencia I."/>
            <person name="Hainaut M."/>
            <person name="Kuo A."/>
            <person name="Kohler A."/>
            <person name="Murat C."/>
            <person name="Tang N."/>
            <person name="Roy S."/>
            <person name="Loubradou J."/>
            <person name="Henrissat B."/>
            <person name="Grigoriev I.V."/>
            <person name="Corradi N."/>
            <person name="Roux C."/>
            <person name="Martin F.M."/>
        </authorList>
    </citation>
    <scope>NUCLEOTIDE SEQUENCE [LARGE SCALE GENOMIC DNA]</scope>
    <source>
        <strain evidence="2 3">DAOM 227022</strain>
    </source>
</reference>
<dbReference type="OrthoDB" id="2433722at2759"/>
<evidence type="ECO:0000313" key="3">
    <source>
        <dbReference type="Proteomes" id="UP000265703"/>
    </source>
</evidence>
<protein>
    <submittedName>
        <fullName evidence="2">Uncharacterized protein</fullName>
    </submittedName>
</protein>
<dbReference type="EMBL" id="QKYT01000194">
    <property type="protein sequence ID" value="RIA90059.1"/>
    <property type="molecule type" value="Genomic_DNA"/>
</dbReference>
<comment type="caution">
    <text evidence="2">The sequence shown here is derived from an EMBL/GenBank/DDBJ whole genome shotgun (WGS) entry which is preliminary data.</text>
</comment>
<dbReference type="AlphaFoldDB" id="A0A397SYG0"/>
<feature type="non-terminal residue" evidence="2">
    <location>
        <position position="1"/>
    </location>
</feature>
<dbReference type="Proteomes" id="UP000265703">
    <property type="component" value="Unassembled WGS sequence"/>
</dbReference>